<feature type="transmembrane region" description="Helical" evidence="9">
    <location>
        <begin position="519"/>
        <end position="543"/>
    </location>
</feature>
<keyword evidence="5" id="KW-0926">Vacuole</keyword>
<keyword evidence="11" id="KW-0645">Protease</keyword>
<dbReference type="EMBL" id="BOPG01000047">
    <property type="protein sequence ID" value="GIJ59516.1"/>
    <property type="molecule type" value="Genomic_DNA"/>
</dbReference>
<dbReference type="InterPro" id="IPR007484">
    <property type="entry name" value="Peptidase_M28"/>
</dbReference>
<dbReference type="PANTHER" id="PTHR12147">
    <property type="entry name" value="METALLOPEPTIDASE M28 FAMILY MEMBER"/>
    <property type="match status" value="1"/>
</dbReference>
<comment type="subcellular location">
    <subcellularLocation>
        <location evidence="2">Vacuole membrane</location>
        <topology evidence="2">Multi-pass membrane protein</topology>
    </subcellularLocation>
</comment>
<feature type="domain" description="Peptidase M28" evidence="10">
    <location>
        <begin position="115"/>
        <end position="303"/>
    </location>
</feature>
<keyword evidence="11" id="KW-0378">Hydrolase</keyword>
<evidence type="ECO:0000256" key="3">
    <source>
        <dbReference type="ARBA" id="ARBA00010918"/>
    </source>
</evidence>
<feature type="transmembrane region" description="Helical" evidence="9">
    <location>
        <begin position="411"/>
        <end position="432"/>
    </location>
</feature>
<dbReference type="SUPFAM" id="SSF53187">
    <property type="entry name" value="Zn-dependent exopeptidases"/>
    <property type="match status" value="1"/>
</dbReference>
<evidence type="ECO:0000256" key="8">
    <source>
        <dbReference type="ARBA" id="ARBA00031512"/>
    </source>
</evidence>
<dbReference type="AlphaFoldDB" id="A0A8J4E2Z1"/>
<organism evidence="11 12">
    <name type="scientific">Virgisporangium aurantiacum</name>
    <dbReference type="NCBI Taxonomy" id="175570"/>
    <lineage>
        <taxon>Bacteria</taxon>
        <taxon>Bacillati</taxon>
        <taxon>Actinomycetota</taxon>
        <taxon>Actinomycetes</taxon>
        <taxon>Micromonosporales</taxon>
        <taxon>Micromonosporaceae</taxon>
        <taxon>Virgisporangium</taxon>
    </lineage>
</organism>
<dbReference type="GO" id="GO:0005774">
    <property type="term" value="C:vacuolar membrane"/>
    <property type="evidence" value="ECO:0007669"/>
    <property type="project" value="UniProtKB-SubCell"/>
</dbReference>
<evidence type="ECO:0000256" key="4">
    <source>
        <dbReference type="ARBA" id="ARBA00017435"/>
    </source>
</evidence>
<dbReference type="Pfam" id="PF04389">
    <property type="entry name" value="Peptidase_M28"/>
    <property type="match status" value="1"/>
</dbReference>
<gene>
    <name evidence="11" type="ORF">Vau01_070320</name>
</gene>
<evidence type="ECO:0000256" key="1">
    <source>
        <dbReference type="ARBA" id="ARBA00003273"/>
    </source>
</evidence>
<keyword evidence="12" id="KW-1185">Reference proteome</keyword>
<comment type="caution">
    <text evidence="11">The sequence shown here is derived from an EMBL/GenBank/DDBJ whole genome shotgun (WGS) entry which is preliminary data.</text>
</comment>
<accession>A0A8J4E2Z1</accession>
<evidence type="ECO:0000313" key="11">
    <source>
        <dbReference type="EMBL" id="GIJ59516.1"/>
    </source>
</evidence>
<proteinExistence type="inferred from homology"/>
<feature type="transmembrane region" description="Helical" evidence="9">
    <location>
        <begin position="465"/>
        <end position="484"/>
    </location>
</feature>
<dbReference type="GO" id="GO:0004177">
    <property type="term" value="F:aminopeptidase activity"/>
    <property type="evidence" value="ECO:0007669"/>
    <property type="project" value="UniProtKB-KW"/>
</dbReference>
<reference evidence="11" key="1">
    <citation type="submission" date="2021-01" db="EMBL/GenBank/DDBJ databases">
        <title>Whole genome shotgun sequence of Virgisporangium aurantiacum NBRC 16421.</title>
        <authorList>
            <person name="Komaki H."/>
            <person name="Tamura T."/>
        </authorList>
    </citation>
    <scope>NUCLEOTIDE SEQUENCE</scope>
    <source>
        <strain evidence="11">NBRC 16421</strain>
    </source>
</reference>
<dbReference type="PANTHER" id="PTHR12147:SF58">
    <property type="entry name" value="VACUOLAR MEMBRANE PROTEASE"/>
    <property type="match status" value="1"/>
</dbReference>
<evidence type="ECO:0000256" key="2">
    <source>
        <dbReference type="ARBA" id="ARBA00004128"/>
    </source>
</evidence>
<keyword evidence="7" id="KW-0325">Glycoprotein</keyword>
<comment type="function">
    <text evidence="1">May be involved in vacuolar sorting and osmoregulation.</text>
</comment>
<evidence type="ECO:0000256" key="9">
    <source>
        <dbReference type="SAM" id="Phobius"/>
    </source>
</evidence>
<dbReference type="Proteomes" id="UP000612585">
    <property type="component" value="Unassembled WGS sequence"/>
</dbReference>
<dbReference type="InterPro" id="IPR045175">
    <property type="entry name" value="M28_fam"/>
</dbReference>
<dbReference type="GO" id="GO:0008235">
    <property type="term" value="F:metalloexopeptidase activity"/>
    <property type="evidence" value="ECO:0007669"/>
    <property type="project" value="InterPro"/>
</dbReference>
<feature type="transmembrane region" description="Helical" evidence="9">
    <location>
        <begin position="491"/>
        <end position="513"/>
    </location>
</feature>
<keyword evidence="9" id="KW-0812">Transmembrane</keyword>
<evidence type="ECO:0000256" key="6">
    <source>
        <dbReference type="ARBA" id="ARBA00022989"/>
    </source>
</evidence>
<feature type="transmembrane region" description="Helical" evidence="9">
    <location>
        <begin position="439"/>
        <end position="459"/>
    </location>
</feature>
<evidence type="ECO:0000313" key="12">
    <source>
        <dbReference type="Proteomes" id="UP000612585"/>
    </source>
</evidence>
<protein>
    <recommendedName>
        <fullName evidence="4">Vacuolar membrane protease</fullName>
    </recommendedName>
    <alternativeName>
        <fullName evidence="8">FXNA-related family protease 1</fullName>
    </alternativeName>
</protein>
<dbReference type="RefSeq" id="WP_239152106.1">
    <property type="nucleotide sequence ID" value="NZ_BOPG01000047.1"/>
</dbReference>
<keyword evidence="9" id="KW-0472">Membrane</keyword>
<evidence type="ECO:0000256" key="5">
    <source>
        <dbReference type="ARBA" id="ARBA00022554"/>
    </source>
</evidence>
<evidence type="ECO:0000259" key="10">
    <source>
        <dbReference type="Pfam" id="PF04389"/>
    </source>
</evidence>
<name>A0A8J4E2Z1_9ACTN</name>
<feature type="transmembrane region" description="Helical" evidence="9">
    <location>
        <begin position="370"/>
        <end position="391"/>
    </location>
</feature>
<sequence>MPDRSYVSPARRPLVAAVLLGLLLLLTVGAVADIQPPSPAGENAPAGEFSAGRAFRHVEQVGKDRHVAGSPAGDQVREYILATLRGYGLETEVQEATGLIAARDGEEGVAARVRNVVARIPGTASTGRVIFVAHYDAAQVSYGANDDGAGVSTLLETARALKTGPAPRNDLVFLFTDAEEAGMIGAEAFVNLHPLAGDRAVVLNVEARGSSGPAVMFETSEGNANLIDVFAGVPHPVGSSIAVEIYRLLSNDTDFTPFLAHDRFTGLNSAYIDGSFTYHTPLDRPGSMNKGSLQHHGDNTLALAKAFGRADLGPLMRPAGHDATYFPLPGFLMRYPGWLVWPIAVLALLGVGALAFLARRRGLTSWPRAAAGLGLALVPLVVAAVVAQVLWMILSTLRPGYDLMIDPSRPGWFRMAVIALTLAVLLGWYALVRRRIGPVPLAIGGLGLLAVFGVLFAALIPGGSYLAALPALFGAAAGIGALYVRGALGKVAVLGAGAAVAVLVLVPMLFLFFPALGLGAAYASAIFLTLLGLALLPVLELLWRPTDRPRHRVSGAAPATAALALALVFATLGLAVDRWDERHPLPTHLMYALDHDTGTAQWVSLEPSPNTWTARFVRGKADLSGQFPVLPTGKLAVGPAQRAAIAAPDLKVVADVTNDGQRRLRLRLEPRRPVRLLGVYGDIGNRRVVRAAIDGREIAPFLTDRDRFGLQFHAVANDGFELDLTISGAEPLRLRLIDGSDGLDGLPGFRQRPSNVGVAGTHSSDLVAGAITVTI</sequence>
<dbReference type="GO" id="GO:0006508">
    <property type="term" value="P:proteolysis"/>
    <property type="evidence" value="ECO:0007669"/>
    <property type="project" value="InterPro"/>
</dbReference>
<comment type="similarity">
    <text evidence="3">Belongs to the peptidase M28 family.</text>
</comment>
<feature type="transmembrane region" description="Helical" evidence="9">
    <location>
        <begin position="338"/>
        <end position="358"/>
    </location>
</feature>
<evidence type="ECO:0000256" key="7">
    <source>
        <dbReference type="ARBA" id="ARBA00023180"/>
    </source>
</evidence>
<feature type="transmembrane region" description="Helical" evidence="9">
    <location>
        <begin position="555"/>
        <end position="576"/>
    </location>
</feature>
<keyword evidence="6 9" id="KW-1133">Transmembrane helix</keyword>
<keyword evidence="11" id="KW-0031">Aminopeptidase</keyword>
<dbReference type="Gene3D" id="3.40.630.10">
    <property type="entry name" value="Zn peptidases"/>
    <property type="match status" value="1"/>
</dbReference>